<evidence type="ECO:0000256" key="1">
    <source>
        <dbReference type="ARBA" id="ARBA00023002"/>
    </source>
</evidence>
<dbReference type="PANTHER" id="PTHR43539:SF78">
    <property type="entry name" value="FLAVIN-CONTAINING MONOOXYGENASE"/>
    <property type="match status" value="1"/>
</dbReference>
<protein>
    <submittedName>
        <fullName evidence="2">Uncharacterized protein</fullName>
    </submittedName>
</protein>
<dbReference type="SUPFAM" id="SSF51905">
    <property type="entry name" value="FAD/NAD(P)-binding domain"/>
    <property type="match status" value="1"/>
</dbReference>
<name>A0ABP7IXI6_9ACTN</name>
<comment type="caution">
    <text evidence="2">The sequence shown here is derived from an EMBL/GenBank/DDBJ whole genome shotgun (WGS) entry which is preliminary data.</text>
</comment>
<keyword evidence="3" id="KW-1185">Reference proteome</keyword>
<dbReference type="Gene3D" id="3.50.50.60">
    <property type="entry name" value="FAD/NAD(P)-binding domain"/>
    <property type="match status" value="1"/>
</dbReference>
<keyword evidence="1" id="KW-0560">Oxidoreductase</keyword>
<dbReference type="Proteomes" id="UP001501009">
    <property type="component" value="Unassembled WGS sequence"/>
</dbReference>
<proteinExistence type="predicted"/>
<dbReference type="InterPro" id="IPR036188">
    <property type="entry name" value="FAD/NAD-bd_sf"/>
</dbReference>
<gene>
    <name evidence="2" type="ORF">GCM10022403_072720</name>
</gene>
<sequence>MVGAGPYGLSIAAHLQARQVPYRIFGEPMDGWRSHMPREMYLKSSPFASSISAPAPGHGLGEFRAKEGRHPGREREPVPLSEFVRYGLWFQQNCVPGLERTAVRRVDRPPDGRFRITLDSGEEFTARGVVVATGVTPFAYVPRELTGLREDGLVSHTADHTDLSVFAGRSVVVVGSGQSALETSALLNEAGAEPAVVARTRPSFGPPPEADRAQDRPLHARVLWPEAVMGTGWPLVVCSRGPAAIRHLPARTRAHLLRTVLGPSGAWWLRERVQGRVPVLSGRSLHSAARENGGVRLKVRNGGADVETLYADHVIAGTGYLVDVDRVELLSPQLRRAVRRSAADPPQLAGAPRLSADFQASVPGLYFAGLAAAPTFGPLLRFVCGTGFTARRISASLAADGGVDARAS</sequence>
<organism evidence="2 3">
    <name type="scientific">Streptomyces coacervatus</name>
    <dbReference type="NCBI Taxonomy" id="647381"/>
    <lineage>
        <taxon>Bacteria</taxon>
        <taxon>Bacillati</taxon>
        <taxon>Actinomycetota</taxon>
        <taxon>Actinomycetes</taxon>
        <taxon>Kitasatosporales</taxon>
        <taxon>Streptomycetaceae</taxon>
        <taxon>Streptomyces</taxon>
    </lineage>
</organism>
<reference evidence="3" key="1">
    <citation type="journal article" date="2019" name="Int. J. Syst. Evol. Microbiol.">
        <title>The Global Catalogue of Microorganisms (GCM) 10K type strain sequencing project: providing services to taxonomists for standard genome sequencing and annotation.</title>
        <authorList>
            <consortium name="The Broad Institute Genomics Platform"/>
            <consortium name="The Broad Institute Genome Sequencing Center for Infectious Disease"/>
            <person name="Wu L."/>
            <person name="Ma J."/>
        </authorList>
    </citation>
    <scope>NUCLEOTIDE SEQUENCE [LARGE SCALE GENOMIC DNA]</scope>
    <source>
        <strain evidence="3">JCM 17138</strain>
    </source>
</reference>
<dbReference type="Pfam" id="PF13738">
    <property type="entry name" value="Pyr_redox_3"/>
    <property type="match status" value="1"/>
</dbReference>
<dbReference type="InterPro" id="IPR050982">
    <property type="entry name" value="Auxin_biosynth/cation_transpt"/>
</dbReference>
<dbReference type="PRINTS" id="PR00469">
    <property type="entry name" value="PNDRDTASEII"/>
</dbReference>
<accession>A0ABP7IXI6</accession>
<evidence type="ECO:0000313" key="3">
    <source>
        <dbReference type="Proteomes" id="UP001501009"/>
    </source>
</evidence>
<dbReference type="PANTHER" id="PTHR43539">
    <property type="entry name" value="FLAVIN-BINDING MONOOXYGENASE-LIKE PROTEIN (AFU_ORTHOLOGUE AFUA_4G09220)"/>
    <property type="match status" value="1"/>
</dbReference>
<evidence type="ECO:0000313" key="2">
    <source>
        <dbReference type="EMBL" id="GAA3828885.1"/>
    </source>
</evidence>
<dbReference type="EMBL" id="BAABDE010000028">
    <property type="protein sequence ID" value="GAA3828885.1"/>
    <property type="molecule type" value="Genomic_DNA"/>
</dbReference>